<comment type="similarity">
    <text evidence="3">Belongs to the ribose 5-phosphate isomerase family.</text>
</comment>
<evidence type="ECO:0000256" key="1">
    <source>
        <dbReference type="ARBA" id="ARBA00001713"/>
    </source>
</evidence>
<dbReference type="PANTHER" id="PTHR11934:SF0">
    <property type="entry name" value="RIBOSE-5-PHOSPHATE ISOMERASE"/>
    <property type="match status" value="1"/>
</dbReference>
<evidence type="ECO:0000313" key="9">
    <source>
        <dbReference type="EMBL" id="PBK71420.1"/>
    </source>
</evidence>
<comment type="pathway">
    <text evidence="2">Carbohydrate degradation; pentose phosphate pathway; D-ribose 5-phosphate from D-ribulose 5-phosphate (non-oxidative stage): step 1/1.</text>
</comment>
<dbReference type="Proteomes" id="UP000218334">
    <property type="component" value="Unassembled WGS sequence"/>
</dbReference>
<comment type="catalytic activity">
    <reaction evidence="1">
        <text>aldehydo-D-ribose 5-phosphate = D-ribulose 5-phosphate</text>
        <dbReference type="Rhea" id="RHEA:14657"/>
        <dbReference type="ChEBI" id="CHEBI:58121"/>
        <dbReference type="ChEBI" id="CHEBI:58273"/>
        <dbReference type="EC" id="5.3.1.6"/>
    </reaction>
</comment>
<dbReference type="Pfam" id="PF06026">
    <property type="entry name" value="Rib_5-P_isom_A"/>
    <property type="match status" value="1"/>
</dbReference>
<dbReference type="InterPro" id="IPR037171">
    <property type="entry name" value="NagB/RpiA_transferase-like"/>
</dbReference>
<organism evidence="9 10">
    <name type="scientific">Armillaria solidipes</name>
    <dbReference type="NCBI Taxonomy" id="1076256"/>
    <lineage>
        <taxon>Eukaryota</taxon>
        <taxon>Fungi</taxon>
        <taxon>Dikarya</taxon>
        <taxon>Basidiomycota</taxon>
        <taxon>Agaricomycotina</taxon>
        <taxon>Agaricomycetes</taxon>
        <taxon>Agaricomycetidae</taxon>
        <taxon>Agaricales</taxon>
        <taxon>Marasmiineae</taxon>
        <taxon>Physalacriaceae</taxon>
        <taxon>Armillaria</taxon>
    </lineage>
</organism>
<keyword evidence="6" id="KW-0413">Isomerase</keyword>
<evidence type="ECO:0000256" key="7">
    <source>
        <dbReference type="ARBA" id="ARBA00029734"/>
    </source>
</evidence>
<dbReference type="EMBL" id="KZ293424">
    <property type="protein sequence ID" value="PBK71420.1"/>
    <property type="molecule type" value="Genomic_DNA"/>
</dbReference>
<dbReference type="STRING" id="1076256.A0A2H3BP50"/>
<dbReference type="GO" id="GO:0005737">
    <property type="term" value="C:cytoplasm"/>
    <property type="evidence" value="ECO:0007669"/>
    <property type="project" value="TreeGrafter"/>
</dbReference>
<evidence type="ECO:0000313" key="10">
    <source>
        <dbReference type="Proteomes" id="UP000218334"/>
    </source>
</evidence>
<dbReference type="UniPathway" id="UPA00115">
    <property type="reaction ID" value="UER00412"/>
</dbReference>
<dbReference type="GO" id="GO:0009052">
    <property type="term" value="P:pentose-phosphate shunt, non-oxidative branch"/>
    <property type="evidence" value="ECO:0007669"/>
    <property type="project" value="InterPro"/>
</dbReference>
<evidence type="ECO:0000256" key="4">
    <source>
        <dbReference type="ARBA" id="ARBA00011959"/>
    </source>
</evidence>
<evidence type="ECO:0000256" key="2">
    <source>
        <dbReference type="ARBA" id="ARBA00004988"/>
    </source>
</evidence>
<evidence type="ECO:0000256" key="6">
    <source>
        <dbReference type="ARBA" id="ARBA00023235"/>
    </source>
</evidence>
<keyword evidence="10" id="KW-1185">Reference proteome</keyword>
<protein>
    <recommendedName>
        <fullName evidence="5">Ribose-5-phosphate isomerase</fullName>
        <ecNumber evidence="4">5.3.1.6</ecNumber>
    </recommendedName>
    <alternativeName>
        <fullName evidence="8">D-ribose-5-phosphate ketol-isomerase</fullName>
    </alternativeName>
    <alternativeName>
        <fullName evidence="7">Phosphoriboisomerase</fullName>
    </alternativeName>
</protein>
<dbReference type="GO" id="GO:0004751">
    <property type="term" value="F:ribose-5-phosphate isomerase activity"/>
    <property type="evidence" value="ECO:0007669"/>
    <property type="project" value="UniProtKB-EC"/>
</dbReference>
<reference evidence="10" key="1">
    <citation type="journal article" date="2017" name="Nat. Ecol. Evol.">
        <title>Genome expansion and lineage-specific genetic innovations in the forest pathogenic fungi Armillaria.</title>
        <authorList>
            <person name="Sipos G."/>
            <person name="Prasanna A.N."/>
            <person name="Walter M.C."/>
            <person name="O'Connor E."/>
            <person name="Balint B."/>
            <person name="Krizsan K."/>
            <person name="Kiss B."/>
            <person name="Hess J."/>
            <person name="Varga T."/>
            <person name="Slot J."/>
            <person name="Riley R."/>
            <person name="Boka B."/>
            <person name="Rigling D."/>
            <person name="Barry K."/>
            <person name="Lee J."/>
            <person name="Mihaltcheva S."/>
            <person name="LaButti K."/>
            <person name="Lipzen A."/>
            <person name="Waldron R."/>
            <person name="Moloney N.M."/>
            <person name="Sperisen C."/>
            <person name="Kredics L."/>
            <person name="Vagvoelgyi C."/>
            <person name="Patrignani A."/>
            <person name="Fitzpatrick D."/>
            <person name="Nagy I."/>
            <person name="Doyle S."/>
            <person name="Anderson J.B."/>
            <person name="Grigoriev I.V."/>
            <person name="Gueldener U."/>
            <person name="Muensterkoetter M."/>
            <person name="Nagy L.G."/>
        </authorList>
    </citation>
    <scope>NUCLEOTIDE SEQUENCE [LARGE SCALE GENOMIC DNA]</scope>
    <source>
        <strain evidence="10">28-4</strain>
    </source>
</reference>
<sequence length="157" mass="17790">MRTEPVLKLPIPVGILSVIERSKQLATWTAVNQHIKPEHWVHEYIIHPGSIVLYVVKQIIMQGYEANKDHIFIFTGFQSKELIISSDLGLRDVDQYSTINITINGADEVDLELNCIKGGGACHLREKVLAKAMLMFILVTDYCKNVDHLCMNISVSW</sequence>
<dbReference type="InterPro" id="IPR004788">
    <property type="entry name" value="Ribose5P_isomerase_type_A"/>
</dbReference>
<dbReference type="PANTHER" id="PTHR11934">
    <property type="entry name" value="RIBOSE-5-PHOSPHATE ISOMERASE"/>
    <property type="match status" value="1"/>
</dbReference>
<name>A0A2H3BP50_9AGAR</name>
<dbReference type="AlphaFoldDB" id="A0A2H3BP50"/>
<dbReference type="SUPFAM" id="SSF100950">
    <property type="entry name" value="NagB/RpiA/CoA transferase-like"/>
    <property type="match status" value="1"/>
</dbReference>
<evidence type="ECO:0000256" key="8">
    <source>
        <dbReference type="ARBA" id="ARBA00032273"/>
    </source>
</evidence>
<accession>A0A2H3BP50</accession>
<evidence type="ECO:0000256" key="5">
    <source>
        <dbReference type="ARBA" id="ARBA00019150"/>
    </source>
</evidence>
<dbReference type="Gene3D" id="3.40.50.1360">
    <property type="match status" value="1"/>
</dbReference>
<dbReference type="EC" id="5.3.1.6" evidence="4"/>
<gene>
    <name evidence="9" type="ORF">ARMSODRAFT_1032488</name>
</gene>
<proteinExistence type="inferred from homology"/>
<dbReference type="GO" id="GO:0006014">
    <property type="term" value="P:D-ribose metabolic process"/>
    <property type="evidence" value="ECO:0007669"/>
    <property type="project" value="TreeGrafter"/>
</dbReference>
<evidence type="ECO:0000256" key="3">
    <source>
        <dbReference type="ARBA" id="ARBA00008088"/>
    </source>
</evidence>